<evidence type="ECO:0000256" key="3">
    <source>
        <dbReference type="ARBA" id="ARBA00013107"/>
    </source>
</evidence>
<dbReference type="STRING" id="1071383.J7RTV8"/>
<dbReference type="RefSeq" id="XP_022462458.1">
    <property type="nucleotide sequence ID" value="XM_022609797.1"/>
</dbReference>
<evidence type="ECO:0000256" key="2">
    <source>
        <dbReference type="ARBA" id="ARBA00008183"/>
    </source>
</evidence>
<dbReference type="HOGENOM" id="CLU_080880_2_4_1"/>
<dbReference type="GO" id="GO:0051537">
    <property type="term" value="F:2 iron, 2 sulfur cluster binding"/>
    <property type="evidence" value="ECO:0007669"/>
    <property type="project" value="TreeGrafter"/>
</dbReference>
<dbReference type="Pfam" id="PF01491">
    <property type="entry name" value="Frataxin_Cyay"/>
    <property type="match status" value="1"/>
</dbReference>
<reference evidence="13 14" key="1">
    <citation type="journal article" date="2011" name="Proc. Natl. Acad. Sci. U.S.A.">
        <title>Evolutionary erosion of yeast sex chromosomes by mating-type switching accidents.</title>
        <authorList>
            <person name="Gordon J.L."/>
            <person name="Armisen D."/>
            <person name="Proux-Wera E."/>
            <person name="Oheigeartaigh S.S."/>
            <person name="Byrne K.P."/>
            <person name="Wolfe K.H."/>
        </authorList>
    </citation>
    <scope>NUCLEOTIDE SEQUENCE [LARGE SCALE GENOMIC DNA]</scope>
    <source>
        <strain evidence="14">ATCC MYA-139 / BCRC 22969 / CBS 8797 / CCRC 22969 / KCTC 17520 / NBRC 10181 / NCYC 3082</strain>
    </source>
</reference>
<dbReference type="InterPro" id="IPR020895">
    <property type="entry name" value="Frataxin_CS"/>
</dbReference>
<dbReference type="GO" id="GO:0016226">
    <property type="term" value="P:iron-sulfur cluster assembly"/>
    <property type="evidence" value="ECO:0007669"/>
    <property type="project" value="EnsemblFungi"/>
</dbReference>
<keyword evidence="7" id="KW-0809">Transit peptide</keyword>
<protein>
    <recommendedName>
        <fullName evidence="3">ferroxidase</fullName>
        <ecNumber evidence="3">1.16.3.1</ecNumber>
    </recommendedName>
</protein>
<keyword evidence="4" id="KW-0409">Iron storage</keyword>
<dbReference type="GO" id="GO:0006826">
    <property type="term" value="P:iron ion transport"/>
    <property type="evidence" value="ECO:0007669"/>
    <property type="project" value="UniProtKB-KW"/>
</dbReference>
<dbReference type="Proteomes" id="UP000006310">
    <property type="component" value="Chromosome 1"/>
</dbReference>
<dbReference type="GeneID" id="34523847"/>
<evidence type="ECO:0000256" key="7">
    <source>
        <dbReference type="ARBA" id="ARBA00022946"/>
    </source>
</evidence>
<dbReference type="SUPFAM" id="SSF55387">
    <property type="entry name" value="Frataxin/Nqo15-like"/>
    <property type="match status" value="1"/>
</dbReference>
<comment type="subcellular location">
    <subcellularLocation>
        <location evidence="1">Mitochondrion</location>
    </subcellularLocation>
</comment>
<dbReference type="OMA" id="PNRYDYY"/>
<evidence type="ECO:0000256" key="12">
    <source>
        <dbReference type="ARBA" id="ARBA00047990"/>
    </source>
</evidence>
<dbReference type="OrthoDB" id="1897642at2759"/>
<dbReference type="KEGG" id="kng:KNAG_0A05470"/>
<gene>
    <name evidence="13" type="primary">KNAG0A05470</name>
    <name evidence="13" type="ordered locus">KNAG_0A05470</name>
</gene>
<dbReference type="PANTHER" id="PTHR16821:SF2">
    <property type="entry name" value="FRATAXIN, MITOCHONDRIAL"/>
    <property type="match status" value="1"/>
</dbReference>
<dbReference type="GO" id="GO:0006879">
    <property type="term" value="P:intracellular iron ion homeostasis"/>
    <property type="evidence" value="ECO:0007669"/>
    <property type="project" value="UniProtKB-KW"/>
</dbReference>
<dbReference type="GO" id="GO:0006749">
    <property type="term" value="P:glutathione metabolic process"/>
    <property type="evidence" value="ECO:0007669"/>
    <property type="project" value="EnsemblFungi"/>
</dbReference>
<evidence type="ECO:0000313" key="14">
    <source>
        <dbReference type="Proteomes" id="UP000006310"/>
    </source>
</evidence>
<dbReference type="InterPro" id="IPR017789">
    <property type="entry name" value="Frataxin"/>
</dbReference>
<dbReference type="Gene3D" id="3.30.920.10">
    <property type="entry name" value="Frataxin/CyaY"/>
    <property type="match status" value="1"/>
</dbReference>
<dbReference type="GO" id="GO:0010040">
    <property type="term" value="P:response to iron(II) ion"/>
    <property type="evidence" value="ECO:0007669"/>
    <property type="project" value="EnsemblFungi"/>
</dbReference>
<evidence type="ECO:0000256" key="9">
    <source>
        <dbReference type="ARBA" id="ARBA00023004"/>
    </source>
</evidence>
<organism evidence="13 14">
    <name type="scientific">Huiozyma naganishii (strain ATCC MYA-139 / BCRC 22969 / CBS 8797 / KCTC 17520 / NBRC 10181 / NCYC 3082 / Yp74L-3)</name>
    <name type="common">Yeast</name>
    <name type="synonym">Kazachstania naganishii</name>
    <dbReference type="NCBI Taxonomy" id="1071383"/>
    <lineage>
        <taxon>Eukaryota</taxon>
        <taxon>Fungi</taxon>
        <taxon>Dikarya</taxon>
        <taxon>Ascomycota</taxon>
        <taxon>Saccharomycotina</taxon>
        <taxon>Saccharomycetes</taxon>
        <taxon>Saccharomycetales</taxon>
        <taxon>Saccharomycetaceae</taxon>
        <taxon>Huiozyma</taxon>
    </lineage>
</organism>
<name>J7RTV8_HUIN7</name>
<evidence type="ECO:0000313" key="13">
    <source>
        <dbReference type="EMBL" id="CCK68212.1"/>
    </source>
</evidence>
<comment type="catalytic activity">
    <reaction evidence="12">
        <text>4 Fe(2+) + O2 + 4 H(+) = 4 Fe(3+) + 2 H2O</text>
        <dbReference type="Rhea" id="RHEA:11148"/>
        <dbReference type="ChEBI" id="CHEBI:15377"/>
        <dbReference type="ChEBI" id="CHEBI:15378"/>
        <dbReference type="ChEBI" id="CHEBI:15379"/>
        <dbReference type="ChEBI" id="CHEBI:29033"/>
        <dbReference type="ChEBI" id="CHEBI:29034"/>
        <dbReference type="EC" id="1.16.3.1"/>
    </reaction>
</comment>
<evidence type="ECO:0000256" key="10">
    <source>
        <dbReference type="ARBA" id="ARBA00023065"/>
    </source>
</evidence>
<dbReference type="GO" id="GO:0005759">
    <property type="term" value="C:mitochondrial matrix"/>
    <property type="evidence" value="ECO:0007669"/>
    <property type="project" value="EnsemblFungi"/>
</dbReference>
<dbReference type="PANTHER" id="PTHR16821">
    <property type="entry name" value="FRATAXIN"/>
    <property type="match status" value="1"/>
</dbReference>
<dbReference type="NCBIfam" id="TIGR03422">
    <property type="entry name" value="mito_frataxin"/>
    <property type="match status" value="1"/>
</dbReference>
<dbReference type="AlphaFoldDB" id="J7RTV8"/>
<keyword evidence="10" id="KW-0406">Ion transport</keyword>
<dbReference type="InterPro" id="IPR036524">
    <property type="entry name" value="Frataxin/CyaY_sf"/>
</dbReference>
<evidence type="ECO:0000256" key="11">
    <source>
        <dbReference type="ARBA" id="ARBA00023128"/>
    </source>
</evidence>
<dbReference type="GO" id="GO:0034986">
    <property type="term" value="F:iron chaperone activity"/>
    <property type="evidence" value="ECO:0007669"/>
    <property type="project" value="EnsemblFungi"/>
</dbReference>
<keyword evidence="14" id="KW-1185">Reference proteome</keyword>
<dbReference type="EMBL" id="HE978314">
    <property type="protein sequence ID" value="CCK68212.1"/>
    <property type="molecule type" value="Genomic_DNA"/>
</dbReference>
<comment type="similarity">
    <text evidence="2">Belongs to the frataxin family.</text>
</comment>
<dbReference type="GO" id="GO:0042802">
    <property type="term" value="F:identical protein binding"/>
    <property type="evidence" value="ECO:0007669"/>
    <property type="project" value="EnsemblFungi"/>
</dbReference>
<dbReference type="PROSITE" id="PS50810">
    <property type="entry name" value="FRATAXIN_2"/>
    <property type="match status" value="1"/>
</dbReference>
<dbReference type="eggNOG" id="KOG3413">
    <property type="taxonomic scope" value="Eukaryota"/>
</dbReference>
<keyword evidence="8" id="KW-0560">Oxidoreductase</keyword>
<keyword evidence="9" id="KW-0408">Iron</keyword>
<evidence type="ECO:0000256" key="5">
    <source>
        <dbReference type="ARBA" id="ARBA00022448"/>
    </source>
</evidence>
<keyword evidence="11" id="KW-0496">Mitochondrion</keyword>
<dbReference type="InterPro" id="IPR002908">
    <property type="entry name" value="Frataxin/CyaY"/>
</dbReference>
<dbReference type="GO" id="GO:0008199">
    <property type="term" value="F:ferric iron binding"/>
    <property type="evidence" value="ECO:0007669"/>
    <property type="project" value="InterPro"/>
</dbReference>
<evidence type="ECO:0000256" key="4">
    <source>
        <dbReference type="ARBA" id="ARBA00022434"/>
    </source>
</evidence>
<dbReference type="SMART" id="SM01219">
    <property type="entry name" value="Frataxin_Cyay"/>
    <property type="match status" value="1"/>
</dbReference>
<keyword evidence="6" id="KW-0410">Iron transport</keyword>
<dbReference type="GO" id="GO:0006121">
    <property type="term" value="P:mitochondrial electron transport, succinate to ubiquinone"/>
    <property type="evidence" value="ECO:0007669"/>
    <property type="project" value="EnsemblFungi"/>
</dbReference>
<dbReference type="PRINTS" id="PR00904">
    <property type="entry name" value="FRATAXIN"/>
</dbReference>
<dbReference type="EC" id="1.16.3.1" evidence="3"/>
<dbReference type="GO" id="GO:0008198">
    <property type="term" value="F:ferrous iron binding"/>
    <property type="evidence" value="ECO:0007669"/>
    <property type="project" value="EnsemblFungi"/>
</dbReference>
<dbReference type="NCBIfam" id="TIGR03421">
    <property type="entry name" value="FeS_CyaY"/>
    <property type="match status" value="1"/>
</dbReference>
<evidence type="ECO:0000256" key="6">
    <source>
        <dbReference type="ARBA" id="ARBA00022496"/>
    </source>
</evidence>
<evidence type="ECO:0000256" key="1">
    <source>
        <dbReference type="ARBA" id="ARBA00004173"/>
    </source>
</evidence>
<reference evidence="14" key="2">
    <citation type="submission" date="2012-08" db="EMBL/GenBank/DDBJ databases">
        <title>Genome sequence of Kazachstania naganishii.</title>
        <authorList>
            <person name="Gordon J.L."/>
            <person name="Armisen D."/>
            <person name="Proux-Wera E."/>
            <person name="OhEigeartaigh S.S."/>
            <person name="Byrne K.P."/>
            <person name="Wolfe K.H."/>
        </authorList>
    </citation>
    <scope>NUCLEOTIDE SEQUENCE [LARGE SCALE GENOMIC DNA]</scope>
    <source>
        <strain evidence="14">ATCC MYA-139 / BCRC 22969 / CBS 8797 / CCRC 22969 / KCTC 17520 / NBRC 10181 / NCYC 3082</strain>
    </source>
</reference>
<sequence length="177" mass="20081">MLSILRTNSAKLIGKLMTRGLISRGCRPYAFRSQRASLGQNLLKFYSQTSTTGTVIPPEVANLPLTTYHNEANKFLDNLLENLETLSDDFPELLPEVEYSSGVMTLVVPKLGPYVINKQPPNKQIWLASPVSGPDRFDFYQNDWVSLRNNVKLLDVLGRELRTVLPEDQVNIRKENF</sequence>
<dbReference type="GO" id="GO:0006979">
    <property type="term" value="P:response to oxidative stress"/>
    <property type="evidence" value="ECO:0007669"/>
    <property type="project" value="EnsemblFungi"/>
</dbReference>
<proteinExistence type="inferred from homology"/>
<dbReference type="PROSITE" id="PS01344">
    <property type="entry name" value="FRATAXIN_1"/>
    <property type="match status" value="1"/>
</dbReference>
<dbReference type="GO" id="GO:0004322">
    <property type="term" value="F:ferroxidase activity"/>
    <property type="evidence" value="ECO:0007669"/>
    <property type="project" value="UniProtKB-EC"/>
</dbReference>
<accession>J7RTV8</accession>
<keyword evidence="5" id="KW-0813">Transport</keyword>
<evidence type="ECO:0000256" key="8">
    <source>
        <dbReference type="ARBA" id="ARBA00023002"/>
    </source>
</evidence>